<keyword evidence="2" id="KW-1185">Reference proteome</keyword>
<dbReference type="AlphaFoldDB" id="T1HLU5"/>
<accession>T1HLU5</accession>
<proteinExistence type="predicted"/>
<sequence length="115" mass="13480">MASEHEQLSEEDEDSDNGLHEAELQGVLNKWTNYIHGWQSRFIVLKDGILSYYKSQEDKGFGCRGAISLFKASIKVNHQPSFYLLMLRYFIIHSNFPYNLHPSFDLNRRFVPQIL</sequence>
<dbReference type="Gene3D" id="2.30.29.30">
    <property type="entry name" value="Pleckstrin-homology domain (PH domain)/Phosphotyrosine-binding domain (PTB)"/>
    <property type="match status" value="1"/>
</dbReference>
<dbReference type="InterPro" id="IPR001849">
    <property type="entry name" value="PH_domain"/>
</dbReference>
<protein>
    <submittedName>
        <fullName evidence="1">PH domain-containing protein</fullName>
    </submittedName>
</protein>
<dbReference type="InterPro" id="IPR011993">
    <property type="entry name" value="PH-like_dom_sf"/>
</dbReference>
<dbReference type="EMBL" id="ACPB03023426">
    <property type="status" value="NOT_ANNOTATED_CDS"/>
    <property type="molecule type" value="Genomic_DNA"/>
</dbReference>
<evidence type="ECO:0000313" key="2">
    <source>
        <dbReference type="Proteomes" id="UP000015103"/>
    </source>
</evidence>
<evidence type="ECO:0000313" key="1">
    <source>
        <dbReference type="EnsemblMetazoa" id="RPRC005019-PA"/>
    </source>
</evidence>
<dbReference type="SUPFAM" id="SSF50729">
    <property type="entry name" value="PH domain-like"/>
    <property type="match status" value="1"/>
</dbReference>
<dbReference type="InParanoid" id="T1HLU5"/>
<dbReference type="EnsemblMetazoa" id="RPRC005019-RA">
    <property type="protein sequence ID" value="RPRC005019-PA"/>
    <property type="gene ID" value="RPRC005019"/>
</dbReference>
<dbReference type="Proteomes" id="UP000015103">
    <property type="component" value="Unassembled WGS sequence"/>
</dbReference>
<dbReference type="Pfam" id="PF00169">
    <property type="entry name" value="PH"/>
    <property type="match status" value="1"/>
</dbReference>
<dbReference type="eggNOG" id="KOG1739">
    <property type="taxonomic scope" value="Eukaryota"/>
</dbReference>
<name>T1HLU5_RHOPR</name>
<dbReference type="VEuPathDB" id="VectorBase:RPRC005019"/>
<dbReference type="STRING" id="13249.T1HLU5"/>
<dbReference type="HOGENOM" id="CLU_2111867_0_0_1"/>
<reference evidence="1" key="1">
    <citation type="submission" date="2015-05" db="UniProtKB">
        <authorList>
            <consortium name="EnsemblMetazoa"/>
        </authorList>
    </citation>
    <scope>IDENTIFICATION</scope>
</reference>
<organism evidence="1 2">
    <name type="scientific">Rhodnius prolixus</name>
    <name type="common">Triatomid bug</name>
    <dbReference type="NCBI Taxonomy" id="13249"/>
    <lineage>
        <taxon>Eukaryota</taxon>
        <taxon>Metazoa</taxon>
        <taxon>Ecdysozoa</taxon>
        <taxon>Arthropoda</taxon>
        <taxon>Hexapoda</taxon>
        <taxon>Insecta</taxon>
        <taxon>Pterygota</taxon>
        <taxon>Neoptera</taxon>
        <taxon>Paraneoptera</taxon>
        <taxon>Hemiptera</taxon>
        <taxon>Heteroptera</taxon>
        <taxon>Panheteroptera</taxon>
        <taxon>Cimicomorpha</taxon>
        <taxon>Reduviidae</taxon>
        <taxon>Triatominae</taxon>
        <taxon>Rhodnius</taxon>
    </lineage>
</organism>